<accession>A0AAW9QS68</accession>
<dbReference type="EMBL" id="JBAFSM010000010">
    <property type="protein sequence ID" value="MEG3436792.1"/>
    <property type="molecule type" value="Genomic_DNA"/>
</dbReference>
<dbReference type="AlphaFoldDB" id="A0AAW9QS68"/>
<sequence length="58" mass="6824">MKHEIEPFNPDKIYEMVISVHFSLKARSPEEATEKVEALLSAMDADRWQIHRVREAEN</sequence>
<reference evidence="1 2" key="1">
    <citation type="submission" date="2024-01" db="EMBL/GenBank/DDBJ databases">
        <title>Genomic insights into the taxonomy and metabolism of the cyanobacterium Pannus brasiliensis CCIBt3594.</title>
        <authorList>
            <person name="Machado M."/>
            <person name="Botero N.B."/>
            <person name="Andreote A.P.D."/>
            <person name="Feitosa A.M.T."/>
            <person name="Popin R."/>
            <person name="Sivonen K."/>
            <person name="Fiore M.F."/>
        </authorList>
    </citation>
    <scope>NUCLEOTIDE SEQUENCE [LARGE SCALE GENOMIC DNA]</scope>
    <source>
        <strain evidence="1 2">CCIBt3594</strain>
    </source>
</reference>
<dbReference type="Proteomes" id="UP001328733">
    <property type="component" value="Unassembled WGS sequence"/>
</dbReference>
<evidence type="ECO:0000313" key="1">
    <source>
        <dbReference type="EMBL" id="MEG3436792.1"/>
    </source>
</evidence>
<proteinExistence type="predicted"/>
<keyword evidence="2" id="KW-1185">Reference proteome</keyword>
<protein>
    <submittedName>
        <fullName evidence="1">Uncharacterized protein</fullName>
    </submittedName>
</protein>
<comment type="caution">
    <text evidence="1">The sequence shown here is derived from an EMBL/GenBank/DDBJ whole genome shotgun (WGS) entry which is preliminary data.</text>
</comment>
<gene>
    <name evidence="1" type="ORF">V0288_06635</name>
</gene>
<evidence type="ECO:0000313" key="2">
    <source>
        <dbReference type="Proteomes" id="UP001328733"/>
    </source>
</evidence>
<organism evidence="1 2">
    <name type="scientific">Pannus brasiliensis CCIBt3594</name>
    <dbReference type="NCBI Taxonomy" id="1427578"/>
    <lineage>
        <taxon>Bacteria</taxon>
        <taxon>Bacillati</taxon>
        <taxon>Cyanobacteriota</taxon>
        <taxon>Cyanophyceae</taxon>
        <taxon>Oscillatoriophycideae</taxon>
        <taxon>Chroococcales</taxon>
        <taxon>Microcystaceae</taxon>
        <taxon>Pannus</taxon>
    </lineage>
</organism>
<name>A0AAW9QS68_9CHRO</name>
<dbReference type="RefSeq" id="WP_332864258.1">
    <property type="nucleotide sequence ID" value="NZ_JBAFSM010000010.1"/>
</dbReference>